<evidence type="ECO:0000313" key="1">
    <source>
        <dbReference type="EMBL" id="EJX04357.1"/>
    </source>
</evidence>
<protein>
    <submittedName>
        <fullName evidence="1">Uncharacterized protein</fullName>
    </submittedName>
</protein>
<reference evidence="1" key="1">
    <citation type="journal article" date="2012" name="PLoS ONE">
        <title>Gene sets for utilization of primary and secondary nutrition supplies in the distal gut of endangered iberian lynx.</title>
        <authorList>
            <person name="Alcaide M."/>
            <person name="Messina E."/>
            <person name="Richter M."/>
            <person name="Bargiela R."/>
            <person name="Peplies J."/>
            <person name="Huws S.A."/>
            <person name="Newbold C.J."/>
            <person name="Golyshin P.N."/>
            <person name="Simon M.A."/>
            <person name="Lopez G."/>
            <person name="Yakimov M.M."/>
            <person name="Ferrer M."/>
        </authorList>
    </citation>
    <scope>NUCLEOTIDE SEQUENCE</scope>
</reference>
<proteinExistence type="predicted"/>
<accession>J9GAM8</accession>
<organism evidence="1">
    <name type="scientific">gut metagenome</name>
    <dbReference type="NCBI Taxonomy" id="749906"/>
    <lineage>
        <taxon>unclassified sequences</taxon>
        <taxon>metagenomes</taxon>
        <taxon>organismal metagenomes</taxon>
    </lineage>
</organism>
<sequence>MYLIESALKPFGKMVSSTATHMVSRLKFSNPIFFTSL</sequence>
<dbReference type="EMBL" id="AMCI01001836">
    <property type="protein sequence ID" value="EJX04357.1"/>
    <property type="molecule type" value="Genomic_DNA"/>
</dbReference>
<dbReference type="AlphaFoldDB" id="J9GAM8"/>
<comment type="caution">
    <text evidence="1">The sequence shown here is derived from an EMBL/GenBank/DDBJ whole genome shotgun (WGS) entry which is preliminary data.</text>
</comment>
<gene>
    <name evidence="1" type="ORF">EVA_07536</name>
</gene>
<name>J9GAM8_9ZZZZ</name>